<sequence>MCVAGEWTIDSPSCVNVWLPRRASKQASSMGSESLSFRKIPAGSPLRRKLLPLVAAEMFRELSGQVDTLHYTLPFARSVCPNSHGITLLLSLGSGDIPESTRTAPVESTSSSWIPSYVSSACSQVSRLLSNTQQTPSTTNPLPPNRPALPSTKQTSEERRALNKYLPSRAFGRTFIRLNPNFSMWTQSRQEYDPTDWESTKFGEHKMLTSNYCSKADTAALIDTAVAALRSCSLPLLPPLYPRIPSSRHDSLQSEYLAYESAGFY</sequence>
<dbReference type="InParanoid" id="G4TRC1"/>
<evidence type="ECO:0000313" key="3">
    <source>
        <dbReference type="Proteomes" id="UP000007148"/>
    </source>
</evidence>
<feature type="compositionally biased region" description="Polar residues" evidence="1">
    <location>
        <begin position="130"/>
        <end position="140"/>
    </location>
</feature>
<dbReference type="OrthoDB" id="3256202at2759"/>
<feature type="region of interest" description="Disordered" evidence="1">
    <location>
        <begin position="130"/>
        <end position="158"/>
    </location>
</feature>
<keyword evidence="3" id="KW-1185">Reference proteome</keyword>
<evidence type="ECO:0000313" key="2">
    <source>
        <dbReference type="EMBL" id="CCA73864.1"/>
    </source>
</evidence>
<dbReference type="AlphaFoldDB" id="G4TRC1"/>
<gene>
    <name evidence="2" type="ORF">PIIN_11876</name>
</gene>
<reference evidence="2 3" key="1">
    <citation type="journal article" date="2011" name="PLoS Pathog.">
        <title>Endophytic Life Strategies Decoded by Genome and Transcriptome Analyses of the Mutualistic Root Symbiont Piriformospora indica.</title>
        <authorList>
            <person name="Zuccaro A."/>
            <person name="Lahrmann U."/>
            <person name="Guldener U."/>
            <person name="Langen G."/>
            <person name="Pfiffi S."/>
            <person name="Biedenkopf D."/>
            <person name="Wong P."/>
            <person name="Samans B."/>
            <person name="Grimm C."/>
            <person name="Basiewicz M."/>
            <person name="Murat C."/>
            <person name="Martin F."/>
            <person name="Kogel K.H."/>
        </authorList>
    </citation>
    <scope>NUCLEOTIDE SEQUENCE [LARGE SCALE GENOMIC DNA]</scope>
    <source>
        <strain evidence="2 3">DSM 11827</strain>
    </source>
</reference>
<organism evidence="2 3">
    <name type="scientific">Serendipita indica (strain DSM 11827)</name>
    <name type="common">Root endophyte fungus</name>
    <name type="synonym">Piriformospora indica</name>
    <dbReference type="NCBI Taxonomy" id="1109443"/>
    <lineage>
        <taxon>Eukaryota</taxon>
        <taxon>Fungi</taxon>
        <taxon>Dikarya</taxon>
        <taxon>Basidiomycota</taxon>
        <taxon>Agaricomycotina</taxon>
        <taxon>Agaricomycetes</taxon>
        <taxon>Sebacinales</taxon>
        <taxon>Serendipitaceae</taxon>
        <taxon>Serendipita</taxon>
    </lineage>
</organism>
<name>G4TRC1_SERID</name>
<dbReference type="HOGENOM" id="CLU_1050181_0_0_1"/>
<protein>
    <submittedName>
        <fullName evidence="2">Uncharacterized protein</fullName>
    </submittedName>
</protein>
<proteinExistence type="predicted"/>
<comment type="caution">
    <text evidence="2">The sequence shown here is derived from an EMBL/GenBank/DDBJ whole genome shotgun (WGS) entry which is preliminary data.</text>
</comment>
<dbReference type="Proteomes" id="UP000007148">
    <property type="component" value="Unassembled WGS sequence"/>
</dbReference>
<accession>G4TRC1</accession>
<evidence type="ECO:0000256" key="1">
    <source>
        <dbReference type="SAM" id="MobiDB-lite"/>
    </source>
</evidence>
<dbReference type="EMBL" id="CAFZ01000259">
    <property type="protein sequence ID" value="CCA73864.1"/>
    <property type="molecule type" value="Genomic_DNA"/>
</dbReference>